<proteinExistence type="predicted"/>
<accession>A0A2Z6SG53</accession>
<feature type="coiled-coil region" evidence="1">
    <location>
        <begin position="65"/>
        <end position="92"/>
    </location>
</feature>
<evidence type="ECO:0000313" key="3">
    <source>
        <dbReference type="Proteomes" id="UP000247702"/>
    </source>
</evidence>
<name>A0A2Z6SG53_9GLOM</name>
<evidence type="ECO:0000313" key="2">
    <source>
        <dbReference type="EMBL" id="GBC04249.1"/>
    </source>
</evidence>
<keyword evidence="3" id="KW-1185">Reference proteome</keyword>
<evidence type="ECO:0000256" key="1">
    <source>
        <dbReference type="SAM" id="Coils"/>
    </source>
</evidence>
<protein>
    <submittedName>
        <fullName evidence="2">Uncharacterized protein</fullName>
    </submittedName>
</protein>
<keyword evidence="1" id="KW-0175">Coiled coil</keyword>
<reference evidence="2 3" key="1">
    <citation type="submission" date="2017-11" db="EMBL/GenBank/DDBJ databases">
        <title>The genome of Rhizophagus clarus HR1 reveals common genetic basis of auxotrophy among arbuscular mycorrhizal fungi.</title>
        <authorList>
            <person name="Kobayashi Y."/>
        </authorList>
    </citation>
    <scope>NUCLEOTIDE SEQUENCE [LARGE SCALE GENOMIC DNA]</scope>
    <source>
        <strain evidence="2 3">HR1</strain>
    </source>
</reference>
<organism evidence="2 3">
    <name type="scientific">Rhizophagus clarus</name>
    <dbReference type="NCBI Taxonomy" id="94130"/>
    <lineage>
        <taxon>Eukaryota</taxon>
        <taxon>Fungi</taxon>
        <taxon>Fungi incertae sedis</taxon>
        <taxon>Mucoromycota</taxon>
        <taxon>Glomeromycotina</taxon>
        <taxon>Glomeromycetes</taxon>
        <taxon>Glomerales</taxon>
        <taxon>Glomeraceae</taxon>
        <taxon>Rhizophagus</taxon>
    </lineage>
</organism>
<dbReference type="EMBL" id="BEXD01003936">
    <property type="protein sequence ID" value="GBC04249.1"/>
    <property type="molecule type" value="Genomic_DNA"/>
</dbReference>
<comment type="caution">
    <text evidence="2">The sequence shown here is derived from an EMBL/GenBank/DDBJ whole genome shotgun (WGS) entry which is preliminary data.</text>
</comment>
<sequence>MAFRRPHPRQIRICEEYKAKLEEENYHLRSELQTEVDSNHQNEKQINVNMPVVTKKDVRNREKYVSDLEKHLEKSEKQVDRLRCRIRAISSQKNTSEWENFPDLYNPNINLEMANITELANAIDGYVENRTTARDILIDQIKRVTRSVRQKENILHQDLIREQKRCYDAEAEWDLAIT</sequence>
<gene>
    <name evidence="2" type="ORF">RclHR1_05590004</name>
</gene>
<dbReference type="Proteomes" id="UP000247702">
    <property type="component" value="Unassembled WGS sequence"/>
</dbReference>
<dbReference type="AlphaFoldDB" id="A0A2Z6SG53"/>